<name>A0A1J1IST3_9DIPT</name>
<reference evidence="2 3" key="1">
    <citation type="submission" date="2015-04" db="EMBL/GenBank/DDBJ databases">
        <authorList>
            <person name="Syromyatnikov M.Y."/>
            <person name="Popov V.N."/>
        </authorList>
    </citation>
    <scope>NUCLEOTIDE SEQUENCE [LARGE SCALE GENOMIC DNA]</scope>
</reference>
<protein>
    <submittedName>
        <fullName evidence="2">CLUMA_CG016688, isoform A</fullName>
    </submittedName>
</protein>
<keyword evidence="3" id="KW-1185">Reference proteome</keyword>
<gene>
    <name evidence="2" type="ORF">CLUMA_CG016688</name>
</gene>
<dbReference type="EMBL" id="CVRI01000059">
    <property type="protein sequence ID" value="CRL03299.1"/>
    <property type="molecule type" value="Genomic_DNA"/>
</dbReference>
<dbReference type="AlphaFoldDB" id="A0A1J1IST3"/>
<accession>A0A1J1IST3</accession>
<feature type="region of interest" description="Disordered" evidence="1">
    <location>
        <begin position="1"/>
        <end position="21"/>
    </location>
</feature>
<dbReference type="Proteomes" id="UP000183832">
    <property type="component" value="Unassembled WGS sequence"/>
</dbReference>
<evidence type="ECO:0000313" key="2">
    <source>
        <dbReference type="EMBL" id="CRL03299.1"/>
    </source>
</evidence>
<proteinExistence type="predicted"/>
<evidence type="ECO:0000256" key="1">
    <source>
        <dbReference type="SAM" id="MobiDB-lite"/>
    </source>
</evidence>
<sequence>MYKQTQMHTKSHKPSKEMNMINDNKMTKRSLMEVANCDTFLRKLFVLFLQCSEENSEQGANWLFPLKLIERKVEKSWGLRRTFLLTFEIAFDFDN</sequence>
<evidence type="ECO:0000313" key="3">
    <source>
        <dbReference type="Proteomes" id="UP000183832"/>
    </source>
</evidence>
<organism evidence="2 3">
    <name type="scientific">Clunio marinus</name>
    <dbReference type="NCBI Taxonomy" id="568069"/>
    <lineage>
        <taxon>Eukaryota</taxon>
        <taxon>Metazoa</taxon>
        <taxon>Ecdysozoa</taxon>
        <taxon>Arthropoda</taxon>
        <taxon>Hexapoda</taxon>
        <taxon>Insecta</taxon>
        <taxon>Pterygota</taxon>
        <taxon>Neoptera</taxon>
        <taxon>Endopterygota</taxon>
        <taxon>Diptera</taxon>
        <taxon>Nematocera</taxon>
        <taxon>Chironomoidea</taxon>
        <taxon>Chironomidae</taxon>
        <taxon>Clunio</taxon>
    </lineage>
</organism>